<evidence type="ECO:0000313" key="4">
    <source>
        <dbReference type="Proteomes" id="UP001354989"/>
    </source>
</evidence>
<accession>A0ABN6LC76</accession>
<dbReference type="Pfam" id="PF13302">
    <property type="entry name" value="Acetyltransf_3"/>
    <property type="match status" value="1"/>
</dbReference>
<organism evidence="3 4">
    <name type="scientific">Persicobacter psychrovividus</name>
    <dbReference type="NCBI Taxonomy" id="387638"/>
    <lineage>
        <taxon>Bacteria</taxon>
        <taxon>Pseudomonadati</taxon>
        <taxon>Bacteroidota</taxon>
        <taxon>Cytophagia</taxon>
        <taxon>Cytophagales</taxon>
        <taxon>Persicobacteraceae</taxon>
        <taxon>Persicobacter</taxon>
    </lineage>
</organism>
<evidence type="ECO:0000313" key="3">
    <source>
        <dbReference type="EMBL" id="BDC99277.1"/>
    </source>
</evidence>
<dbReference type="PROSITE" id="PS51186">
    <property type="entry name" value="GNAT"/>
    <property type="match status" value="1"/>
</dbReference>
<dbReference type="RefSeq" id="WP_332919196.1">
    <property type="nucleotide sequence ID" value="NZ_AP025292.1"/>
</dbReference>
<dbReference type="Proteomes" id="UP001354989">
    <property type="component" value="Chromosome"/>
</dbReference>
<evidence type="ECO:0000256" key="1">
    <source>
        <dbReference type="SAM" id="MobiDB-lite"/>
    </source>
</evidence>
<feature type="compositionally biased region" description="Basic and acidic residues" evidence="1">
    <location>
        <begin position="168"/>
        <end position="180"/>
    </location>
</feature>
<protein>
    <submittedName>
        <fullName evidence="3">Acetyltransferase</fullName>
    </submittedName>
</protein>
<dbReference type="Gene3D" id="3.40.630.30">
    <property type="match status" value="1"/>
</dbReference>
<sequence>MDWKKNFETTRLQLRPFIEKDQEPFKDLVADRQVERFLSMPTLAHLKQTKHLKDYTLFETPKPGHGLTLLIREKENEEFVGIIGLRPAEDKNEYRLFCTLGPQYWLKGYAKEAGNVVIKYGFEEMQAEAIHGSAEGSNLASVNFLNSLGMRLNTGDKPSPNSSIKPFEITKEDYRRRSMK</sequence>
<feature type="domain" description="N-acetyltransferase" evidence="2">
    <location>
        <begin position="12"/>
        <end position="168"/>
    </location>
</feature>
<name>A0ABN6LC76_9BACT</name>
<dbReference type="InterPro" id="IPR051531">
    <property type="entry name" value="N-acetyltransferase"/>
</dbReference>
<dbReference type="PANTHER" id="PTHR43792:SF1">
    <property type="entry name" value="N-ACETYLTRANSFERASE DOMAIN-CONTAINING PROTEIN"/>
    <property type="match status" value="1"/>
</dbReference>
<feature type="region of interest" description="Disordered" evidence="1">
    <location>
        <begin position="153"/>
        <end position="180"/>
    </location>
</feature>
<gene>
    <name evidence="3" type="ORF">PEPS_15580</name>
</gene>
<dbReference type="EMBL" id="AP025292">
    <property type="protein sequence ID" value="BDC99277.1"/>
    <property type="molecule type" value="Genomic_DNA"/>
</dbReference>
<evidence type="ECO:0000259" key="2">
    <source>
        <dbReference type="PROSITE" id="PS51186"/>
    </source>
</evidence>
<dbReference type="SUPFAM" id="SSF55729">
    <property type="entry name" value="Acyl-CoA N-acyltransferases (Nat)"/>
    <property type="match status" value="1"/>
</dbReference>
<keyword evidence="4" id="KW-1185">Reference proteome</keyword>
<dbReference type="PANTHER" id="PTHR43792">
    <property type="entry name" value="GNAT FAMILY, PUTATIVE (AFU_ORTHOLOGUE AFUA_3G00765)-RELATED-RELATED"/>
    <property type="match status" value="1"/>
</dbReference>
<reference evidence="3 4" key="1">
    <citation type="submission" date="2021-12" db="EMBL/GenBank/DDBJ databases">
        <title>Genome sequencing of bacteria with rrn-lacking chromosome and rrn-plasmid.</title>
        <authorList>
            <person name="Anda M."/>
            <person name="Iwasaki W."/>
        </authorList>
    </citation>
    <scope>NUCLEOTIDE SEQUENCE [LARGE SCALE GENOMIC DNA]</scope>
    <source>
        <strain evidence="3 4">NBRC 101262</strain>
    </source>
</reference>
<proteinExistence type="predicted"/>
<dbReference type="InterPro" id="IPR016181">
    <property type="entry name" value="Acyl_CoA_acyltransferase"/>
</dbReference>
<dbReference type="InterPro" id="IPR000182">
    <property type="entry name" value="GNAT_dom"/>
</dbReference>